<accession>A0AA38JDU8</accession>
<dbReference type="PANTHER" id="PTHR12858:SF2">
    <property type="entry name" value="RIBOSOME BIOGENESIS PROTEIN BMS1 HOMOLOG"/>
    <property type="match status" value="1"/>
</dbReference>
<dbReference type="GO" id="GO:0000462">
    <property type="term" value="P:maturation of SSU-rRNA from tricistronic rRNA transcript (SSU-rRNA, 5.8S rRNA, LSU-rRNA)"/>
    <property type="evidence" value="ECO:0007669"/>
    <property type="project" value="TreeGrafter"/>
</dbReference>
<evidence type="ECO:0000259" key="2">
    <source>
        <dbReference type="SMART" id="SM01362"/>
    </source>
</evidence>
<proteinExistence type="predicted"/>
<feature type="compositionally biased region" description="Acidic residues" evidence="1">
    <location>
        <begin position="10"/>
        <end position="32"/>
    </location>
</feature>
<evidence type="ECO:0000313" key="4">
    <source>
        <dbReference type="Proteomes" id="UP001176059"/>
    </source>
</evidence>
<dbReference type="Pfam" id="PF04950">
    <property type="entry name" value="RIBIOP_C"/>
    <property type="match status" value="1"/>
</dbReference>
<dbReference type="InterPro" id="IPR039761">
    <property type="entry name" value="Bms1/Tsr1"/>
</dbReference>
<dbReference type="Proteomes" id="UP001176059">
    <property type="component" value="Unassembled WGS sequence"/>
</dbReference>
<dbReference type="SMART" id="SM01362">
    <property type="entry name" value="DUF663"/>
    <property type="match status" value="1"/>
</dbReference>
<name>A0AA38JDU8_9AGAR</name>
<sequence>MLESIRDAPDGDGDDEAGGDGEEGEGDDDEGGGDFVDFEAVGGDPSLTTAAFAYSSTTTSAAGPSSSRDALASQKAALKARFDEEYDDPSGPSMDFYSEKKAEISSQLELNRAEFASITDLEARGSARGIHPRDLSLLRLKLTGTPFKIFKNTAFMKRMFSSALEVAKFEGASVKTVSGARGVVKKAVSAGGLGGVGKRKGGKGGDGAFRAAIEDKLLMSGESNFNLFALLKVSLSYLFTDIVFLRAWYSVQPRKFYAPLTSLLLPSQAQNSPSDTN</sequence>
<protein>
    <recommendedName>
        <fullName evidence="2">Ribosome biogenesis protein BMS1/TSR1 C-terminal domain-containing protein</fullName>
    </recommendedName>
</protein>
<dbReference type="EMBL" id="JANVFO010000033">
    <property type="protein sequence ID" value="KAJ3731029.1"/>
    <property type="molecule type" value="Genomic_DNA"/>
</dbReference>
<dbReference type="GO" id="GO:0034511">
    <property type="term" value="F:U3 snoRNA binding"/>
    <property type="evidence" value="ECO:0007669"/>
    <property type="project" value="TreeGrafter"/>
</dbReference>
<feature type="domain" description="Ribosome biogenesis protein BMS1/TSR1 C-terminal" evidence="2">
    <location>
        <begin position="53"/>
        <end position="251"/>
    </location>
</feature>
<dbReference type="GO" id="GO:0005525">
    <property type="term" value="F:GTP binding"/>
    <property type="evidence" value="ECO:0007669"/>
    <property type="project" value="TreeGrafter"/>
</dbReference>
<dbReference type="GO" id="GO:0000479">
    <property type="term" value="P:endonucleolytic cleavage of tricistronic rRNA transcript (SSU-rRNA, 5.8S rRNA, LSU-rRNA)"/>
    <property type="evidence" value="ECO:0007669"/>
    <property type="project" value="TreeGrafter"/>
</dbReference>
<evidence type="ECO:0000256" key="1">
    <source>
        <dbReference type="SAM" id="MobiDB-lite"/>
    </source>
</evidence>
<dbReference type="InterPro" id="IPR007034">
    <property type="entry name" value="BMS1_TSR1_C"/>
</dbReference>
<dbReference type="AlphaFoldDB" id="A0AA38JDU8"/>
<dbReference type="GO" id="GO:0030686">
    <property type="term" value="C:90S preribosome"/>
    <property type="evidence" value="ECO:0007669"/>
    <property type="project" value="TreeGrafter"/>
</dbReference>
<reference evidence="3" key="1">
    <citation type="submission" date="2022-08" db="EMBL/GenBank/DDBJ databases">
        <authorList>
            <consortium name="DOE Joint Genome Institute"/>
            <person name="Min B."/>
            <person name="Sierra-Patev S."/>
            <person name="Naranjo-Ortiz M."/>
            <person name="Looney B."/>
            <person name="Konkel Z."/>
            <person name="Slot J.C."/>
            <person name="Sakamoto Y."/>
            <person name="Steenwyk J.L."/>
            <person name="Rokas A."/>
            <person name="Carro J."/>
            <person name="Camarero S."/>
            <person name="Ferreira P."/>
            <person name="Molpeceres G."/>
            <person name="Ruiz-duenas F.J."/>
            <person name="Serrano A."/>
            <person name="Henrissat B."/>
            <person name="Drula E."/>
            <person name="Hughes K.W."/>
            <person name="Mata J.L."/>
            <person name="Ishikawa N.K."/>
            <person name="Vargas-Isla R."/>
            <person name="Ushijima S."/>
            <person name="Smith C.A."/>
            <person name="Ahrendt S."/>
            <person name="Andreopoulos W."/>
            <person name="He G."/>
            <person name="LaButti K."/>
            <person name="Lipzen A."/>
            <person name="Ng V."/>
            <person name="Riley R."/>
            <person name="Sandor L."/>
            <person name="Barry K."/>
            <person name="Martinez A.T."/>
            <person name="Xiao Y."/>
            <person name="Gibbons J.G."/>
            <person name="Terashima K."/>
            <person name="Hibbett D.S."/>
            <person name="Grigoriev I.V."/>
        </authorList>
    </citation>
    <scope>NUCLEOTIDE SEQUENCE</scope>
    <source>
        <strain evidence="3">ET3784</strain>
    </source>
</reference>
<comment type="caution">
    <text evidence="3">The sequence shown here is derived from an EMBL/GenBank/DDBJ whole genome shotgun (WGS) entry which is preliminary data.</text>
</comment>
<evidence type="ECO:0000313" key="3">
    <source>
        <dbReference type="EMBL" id="KAJ3731029.1"/>
    </source>
</evidence>
<feature type="region of interest" description="Disordered" evidence="1">
    <location>
        <begin position="1"/>
        <end position="43"/>
    </location>
</feature>
<keyword evidence="4" id="KW-1185">Reference proteome</keyword>
<dbReference type="GO" id="GO:0003924">
    <property type="term" value="F:GTPase activity"/>
    <property type="evidence" value="ECO:0007669"/>
    <property type="project" value="TreeGrafter"/>
</dbReference>
<organism evidence="3 4">
    <name type="scientific">Lentinula guzmanii</name>
    <dbReference type="NCBI Taxonomy" id="2804957"/>
    <lineage>
        <taxon>Eukaryota</taxon>
        <taxon>Fungi</taxon>
        <taxon>Dikarya</taxon>
        <taxon>Basidiomycota</taxon>
        <taxon>Agaricomycotina</taxon>
        <taxon>Agaricomycetes</taxon>
        <taxon>Agaricomycetidae</taxon>
        <taxon>Agaricales</taxon>
        <taxon>Marasmiineae</taxon>
        <taxon>Omphalotaceae</taxon>
        <taxon>Lentinula</taxon>
    </lineage>
</organism>
<gene>
    <name evidence="3" type="ORF">DFJ43DRAFT_1139531</name>
</gene>
<reference evidence="3" key="2">
    <citation type="journal article" date="2023" name="Proc. Natl. Acad. Sci. U.S.A.">
        <title>A global phylogenomic analysis of the shiitake genus Lentinula.</title>
        <authorList>
            <person name="Sierra-Patev S."/>
            <person name="Min B."/>
            <person name="Naranjo-Ortiz M."/>
            <person name="Looney B."/>
            <person name="Konkel Z."/>
            <person name="Slot J.C."/>
            <person name="Sakamoto Y."/>
            <person name="Steenwyk J.L."/>
            <person name="Rokas A."/>
            <person name="Carro J."/>
            <person name="Camarero S."/>
            <person name="Ferreira P."/>
            <person name="Molpeceres G."/>
            <person name="Ruiz-Duenas F.J."/>
            <person name="Serrano A."/>
            <person name="Henrissat B."/>
            <person name="Drula E."/>
            <person name="Hughes K.W."/>
            <person name="Mata J.L."/>
            <person name="Ishikawa N.K."/>
            <person name="Vargas-Isla R."/>
            <person name="Ushijima S."/>
            <person name="Smith C.A."/>
            <person name="Donoghue J."/>
            <person name="Ahrendt S."/>
            <person name="Andreopoulos W."/>
            <person name="He G."/>
            <person name="LaButti K."/>
            <person name="Lipzen A."/>
            <person name="Ng V."/>
            <person name="Riley R."/>
            <person name="Sandor L."/>
            <person name="Barry K."/>
            <person name="Martinez A.T."/>
            <person name="Xiao Y."/>
            <person name="Gibbons J.G."/>
            <person name="Terashima K."/>
            <person name="Grigoriev I.V."/>
            <person name="Hibbett D."/>
        </authorList>
    </citation>
    <scope>NUCLEOTIDE SEQUENCE</scope>
    <source>
        <strain evidence="3">ET3784</strain>
    </source>
</reference>
<dbReference type="PANTHER" id="PTHR12858">
    <property type="entry name" value="RIBOSOME BIOGENESIS PROTEIN"/>
    <property type="match status" value="1"/>
</dbReference>